<accession>A0ABN9X5V7</accession>
<reference evidence="1" key="1">
    <citation type="submission" date="2023-10" db="EMBL/GenBank/DDBJ databases">
        <authorList>
            <person name="Chen Y."/>
            <person name="Shah S."/>
            <person name="Dougan E. K."/>
            <person name="Thang M."/>
            <person name="Chan C."/>
        </authorList>
    </citation>
    <scope>NUCLEOTIDE SEQUENCE [LARGE SCALE GENOMIC DNA]</scope>
</reference>
<protein>
    <submittedName>
        <fullName evidence="1">Uncharacterized protein</fullName>
    </submittedName>
</protein>
<sequence>QPPIYWRALGLAAAKRMAVLGTIVGVLLTATVANAGIYPDDHWDHATELTAETADAWVQEKVDAGQTALIRWIASEG</sequence>
<name>A0ABN9X5V7_9DINO</name>
<dbReference type="EMBL" id="CAUYUJ010019850">
    <property type="protein sequence ID" value="CAK0894135.1"/>
    <property type="molecule type" value="Genomic_DNA"/>
</dbReference>
<dbReference type="Proteomes" id="UP001189429">
    <property type="component" value="Unassembled WGS sequence"/>
</dbReference>
<evidence type="ECO:0000313" key="2">
    <source>
        <dbReference type="Proteomes" id="UP001189429"/>
    </source>
</evidence>
<proteinExistence type="predicted"/>
<gene>
    <name evidence="1" type="ORF">PCOR1329_LOCUS73261</name>
</gene>
<feature type="non-terminal residue" evidence="1">
    <location>
        <position position="1"/>
    </location>
</feature>
<evidence type="ECO:0000313" key="1">
    <source>
        <dbReference type="EMBL" id="CAK0894135.1"/>
    </source>
</evidence>
<comment type="caution">
    <text evidence="1">The sequence shown here is derived from an EMBL/GenBank/DDBJ whole genome shotgun (WGS) entry which is preliminary data.</text>
</comment>
<organism evidence="1 2">
    <name type="scientific">Prorocentrum cordatum</name>
    <dbReference type="NCBI Taxonomy" id="2364126"/>
    <lineage>
        <taxon>Eukaryota</taxon>
        <taxon>Sar</taxon>
        <taxon>Alveolata</taxon>
        <taxon>Dinophyceae</taxon>
        <taxon>Prorocentrales</taxon>
        <taxon>Prorocentraceae</taxon>
        <taxon>Prorocentrum</taxon>
    </lineage>
</organism>
<keyword evidence="2" id="KW-1185">Reference proteome</keyword>